<evidence type="ECO:0000313" key="2">
    <source>
        <dbReference type="Proteomes" id="UP001374579"/>
    </source>
</evidence>
<organism evidence="1 2">
    <name type="scientific">Littorina saxatilis</name>
    <dbReference type="NCBI Taxonomy" id="31220"/>
    <lineage>
        <taxon>Eukaryota</taxon>
        <taxon>Metazoa</taxon>
        <taxon>Spiralia</taxon>
        <taxon>Lophotrochozoa</taxon>
        <taxon>Mollusca</taxon>
        <taxon>Gastropoda</taxon>
        <taxon>Caenogastropoda</taxon>
        <taxon>Littorinimorpha</taxon>
        <taxon>Littorinoidea</taxon>
        <taxon>Littorinidae</taxon>
        <taxon>Littorina</taxon>
    </lineage>
</organism>
<sequence length="191" mass="18999">MNYYPGGQAPAGYAVAASDKPGLYAASPYAAMASPYATAQPGLPPGMQQYAAARQQYAVVSQASPYTSTQPTAAAYYASAGAAGYPAGAGVPLSSLQMMSSAQQQAYLGAQYPGGMGVQRAMMGPTSVAAAGYGGSPLYAASSYTGLTAMPAQPSRSPYAVAQVGYATAANLPPSASNPGPGYASAYGLPY</sequence>
<accession>A0AAN9BZQ0</accession>
<reference evidence="1 2" key="1">
    <citation type="submission" date="2024-02" db="EMBL/GenBank/DDBJ databases">
        <title>Chromosome-scale genome assembly of the rough periwinkle Littorina saxatilis.</title>
        <authorList>
            <person name="De Jode A."/>
            <person name="Faria R."/>
            <person name="Formenti G."/>
            <person name="Sims Y."/>
            <person name="Smith T.P."/>
            <person name="Tracey A."/>
            <person name="Wood J.M.D."/>
            <person name="Zagrodzka Z.B."/>
            <person name="Johannesson K."/>
            <person name="Butlin R.K."/>
            <person name="Leder E.H."/>
        </authorList>
    </citation>
    <scope>NUCLEOTIDE SEQUENCE [LARGE SCALE GENOMIC DNA]</scope>
    <source>
        <strain evidence="1">Snail1</strain>
        <tissue evidence="1">Muscle</tissue>
    </source>
</reference>
<gene>
    <name evidence="1" type="ORF">V1264_000655</name>
</gene>
<proteinExistence type="predicted"/>
<protein>
    <submittedName>
        <fullName evidence="1">Uncharacterized protein</fullName>
    </submittedName>
</protein>
<comment type="caution">
    <text evidence="1">The sequence shown here is derived from an EMBL/GenBank/DDBJ whole genome shotgun (WGS) entry which is preliminary data.</text>
</comment>
<dbReference type="AlphaFoldDB" id="A0AAN9BZQ0"/>
<dbReference type="Proteomes" id="UP001374579">
    <property type="component" value="Unassembled WGS sequence"/>
</dbReference>
<name>A0AAN9BZQ0_9CAEN</name>
<dbReference type="EMBL" id="JBAMIC010000001">
    <property type="protein sequence ID" value="KAK7114622.1"/>
    <property type="molecule type" value="Genomic_DNA"/>
</dbReference>
<evidence type="ECO:0000313" key="1">
    <source>
        <dbReference type="EMBL" id="KAK7114622.1"/>
    </source>
</evidence>
<keyword evidence="2" id="KW-1185">Reference proteome</keyword>